<feature type="domain" description="DUF569" evidence="1">
    <location>
        <begin position="82"/>
        <end position="174"/>
    </location>
</feature>
<dbReference type="AlphaFoldDB" id="R7W060"/>
<accession>R7W060</accession>
<sequence>MAHAPSTVGCPNLEQPIGSSHMCRIGCSEVVRTAESSMRAETDLFPPPFECFSSVSWLFPGVCIPDFDCLIYGLDVGDVGVEVVRVVPIQATRVGAAYGRYLAATDEPAPQGHHGRRVEQRNYDHPEVDAQGMIWLAVLTASGDKVFLRNFNGGCLRANGRYRPWNNGASVDDVDVNDIGNLSTMMHWVVEDIPAREIMPLLPRPAWLTLPAVISPSRVIVYVWLDADGTVLSEGSFSFSGRSVFRLRSELARWLADNGIAIVDAPDLVMCLPTRDGRIFPLVVDLPRSLQPLHIIVVIVGTPAHEVLRYADVDA</sequence>
<dbReference type="PANTHER" id="PTHR31205">
    <property type="entry name" value="ACTIN CROSS-LINKING PROTEIN (DUF569)"/>
    <property type="match status" value="1"/>
</dbReference>
<dbReference type="PANTHER" id="PTHR31205:SF82">
    <property type="entry name" value="DUF569 DOMAIN-CONTAINING PROTEIN"/>
    <property type="match status" value="1"/>
</dbReference>
<evidence type="ECO:0000259" key="2">
    <source>
        <dbReference type="Pfam" id="PF22932"/>
    </source>
</evidence>
<evidence type="ECO:0000259" key="1">
    <source>
        <dbReference type="Pfam" id="PF04601"/>
    </source>
</evidence>
<feature type="domain" description="DUF569" evidence="2">
    <location>
        <begin position="217"/>
        <end position="298"/>
    </location>
</feature>
<dbReference type="EnsemblPlants" id="EMT02604">
    <property type="protein sequence ID" value="EMT02604"/>
    <property type="gene ID" value="F775_17105"/>
</dbReference>
<name>R7W060_AEGTA</name>
<dbReference type="InterPro" id="IPR007679">
    <property type="entry name" value="DUF569"/>
</dbReference>
<evidence type="ECO:0000313" key="3">
    <source>
        <dbReference type="EnsemblPlants" id="EMT02604"/>
    </source>
</evidence>
<organism evidence="3">
    <name type="scientific">Aegilops tauschii</name>
    <name type="common">Tausch's goatgrass</name>
    <name type="synonym">Aegilops squarrosa</name>
    <dbReference type="NCBI Taxonomy" id="37682"/>
    <lineage>
        <taxon>Eukaryota</taxon>
        <taxon>Viridiplantae</taxon>
        <taxon>Streptophyta</taxon>
        <taxon>Embryophyta</taxon>
        <taxon>Tracheophyta</taxon>
        <taxon>Spermatophyta</taxon>
        <taxon>Magnoliopsida</taxon>
        <taxon>Liliopsida</taxon>
        <taxon>Poales</taxon>
        <taxon>Poaceae</taxon>
        <taxon>BOP clade</taxon>
        <taxon>Pooideae</taxon>
        <taxon>Triticodae</taxon>
        <taxon>Triticeae</taxon>
        <taxon>Triticinae</taxon>
        <taxon>Aegilops</taxon>
    </lineage>
</organism>
<dbReference type="Pfam" id="PF22932">
    <property type="entry name" value="Ubiq_DUF_assoc"/>
    <property type="match status" value="1"/>
</dbReference>
<protein>
    <submittedName>
        <fullName evidence="3">Uncharacterized protein</fullName>
    </submittedName>
</protein>
<proteinExistence type="predicted"/>
<reference evidence="3" key="1">
    <citation type="submission" date="2015-06" db="UniProtKB">
        <authorList>
            <consortium name="EnsemblPlants"/>
        </authorList>
    </citation>
    <scope>IDENTIFICATION</scope>
</reference>
<dbReference type="InterPro" id="IPR054726">
    <property type="entry name" value="Ubiq_DUF569-assoc"/>
</dbReference>
<dbReference type="Pfam" id="PF04601">
    <property type="entry name" value="DUF569"/>
    <property type="match status" value="1"/>
</dbReference>